<evidence type="ECO:0000256" key="1">
    <source>
        <dbReference type="SAM" id="Phobius"/>
    </source>
</evidence>
<dbReference type="Pfam" id="PF09900">
    <property type="entry name" value="DUF2127"/>
    <property type="match status" value="1"/>
</dbReference>
<dbReference type="RefSeq" id="WP_142820696.1">
    <property type="nucleotide sequence ID" value="NZ_CP035503.1"/>
</dbReference>
<dbReference type="InterPro" id="IPR021125">
    <property type="entry name" value="DUF2127"/>
</dbReference>
<sequence>MSQPLPVARTAPQHSIAQRRALRAVALFEALKGSAALIAMIGVIDLEHRDVKHLVIDLIGRFGLQPDEHYPSILLHYAGLLPGANLHLLAMLAVAYVALRFAEAYGLWNDRVWAEWLGALSGGLYIPLELRHLLHQPSIISAGVLAGNVFVVGLLAYYLWQRRGR</sequence>
<evidence type="ECO:0000313" key="3">
    <source>
        <dbReference type="Proteomes" id="UP000316798"/>
    </source>
</evidence>
<organism evidence="2 3">
    <name type="scientific">Rhodoferax sediminis</name>
    <dbReference type="NCBI Taxonomy" id="2509614"/>
    <lineage>
        <taxon>Bacteria</taxon>
        <taxon>Pseudomonadati</taxon>
        <taxon>Pseudomonadota</taxon>
        <taxon>Betaproteobacteria</taxon>
        <taxon>Burkholderiales</taxon>
        <taxon>Comamonadaceae</taxon>
        <taxon>Rhodoferax</taxon>
    </lineage>
</organism>
<dbReference type="AlphaFoldDB" id="A0A515DFP2"/>
<evidence type="ECO:0000313" key="2">
    <source>
        <dbReference type="EMBL" id="QDL39199.1"/>
    </source>
</evidence>
<feature type="transmembrane region" description="Helical" evidence="1">
    <location>
        <begin position="111"/>
        <end position="128"/>
    </location>
</feature>
<gene>
    <name evidence="2" type="ORF">EUB48_19210</name>
</gene>
<dbReference type="Proteomes" id="UP000316798">
    <property type="component" value="Chromosome"/>
</dbReference>
<name>A0A515DFP2_9BURK</name>
<dbReference type="KEGG" id="rhf:EUB48_19210"/>
<keyword evidence="1" id="KW-0812">Transmembrane</keyword>
<keyword evidence="3" id="KW-1185">Reference proteome</keyword>
<proteinExistence type="predicted"/>
<keyword evidence="1" id="KW-1133">Transmembrane helix</keyword>
<feature type="transmembrane region" description="Helical" evidence="1">
    <location>
        <begin position="140"/>
        <end position="160"/>
    </location>
</feature>
<dbReference type="OrthoDB" id="121772at2"/>
<accession>A0A515DFP2</accession>
<dbReference type="EMBL" id="CP035503">
    <property type="protein sequence ID" value="QDL39199.1"/>
    <property type="molecule type" value="Genomic_DNA"/>
</dbReference>
<keyword evidence="1" id="KW-0472">Membrane</keyword>
<feature type="transmembrane region" description="Helical" evidence="1">
    <location>
        <begin position="21"/>
        <end position="44"/>
    </location>
</feature>
<feature type="transmembrane region" description="Helical" evidence="1">
    <location>
        <begin position="74"/>
        <end position="99"/>
    </location>
</feature>
<reference evidence="2 3" key="1">
    <citation type="submission" date="2019-01" db="EMBL/GenBank/DDBJ databases">
        <title>Genomic insights into a novel species Rhodoferax sp.</title>
        <authorList>
            <person name="Jin L."/>
        </authorList>
    </citation>
    <scope>NUCLEOTIDE SEQUENCE [LARGE SCALE GENOMIC DNA]</scope>
    <source>
        <strain evidence="2 3">CHu59-6-5</strain>
    </source>
</reference>
<protein>
    <submittedName>
        <fullName evidence="2">DUF2127 domain-containing protein</fullName>
    </submittedName>
</protein>